<feature type="transmembrane region" description="Helical" evidence="1">
    <location>
        <begin position="150"/>
        <end position="171"/>
    </location>
</feature>
<accession>A0A922AJ31</accession>
<dbReference type="PANTHER" id="PTHR24177:SF329">
    <property type="entry name" value="ANKYRIN REPEAT PROTEIN"/>
    <property type="match status" value="1"/>
</dbReference>
<keyword evidence="1" id="KW-0812">Transmembrane</keyword>
<protein>
    <recommendedName>
        <fullName evidence="2">PGG domain-containing protein</fullName>
    </recommendedName>
</protein>
<evidence type="ECO:0000313" key="4">
    <source>
        <dbReference type="Proteomes" id="UP000811246"/>
    </source>
</evidence>
<evidence type="ECO:0000313" key="3">
    <source>
        <dbReference type="EMBL" id="KAG6678540.1"/>
    </source>
</evidence>
<dbReference type="GO" id="GO:0016020">
    <property type="term" value="C:membrane"/>
    <property type="evidence" value="ECO:0007669"/>
    <property type="project" value="TreeGrafter"/>
</dbReference>
<feature type="transmembrane region" description="Helical" evidence="1">
    <location>
        <begin position="246"/>
        <end position="264"/>
    </location>
</feature>
<gene>
    <name evidence="3" type="ORF">I3842_14G086000</name>
</gene>
<dbReference type="EMBL" id="CM031838">
    <property type="protein sequence ID" value="KAG6678540.1"/>
    <property type="molecule type" value="Genomic_DNA"/>
</dbReference>
<feature type="domain" description="PGG" evidence="2">
    <location>
        <begin position="145"/>
        <end position="232"/>
    </location>
</feature>
<name>A0A922AJ31_CARIL</name>
<comment type="caution">
    <text evidence="3">The sequence shown here is derived from an EMBL/GenBank/DDBJ whole genome shotgun (WGS) entry which is preliminary data.</text>
</comment>
<evidence type="ECO:0000256" key="1">
    <source>
        <dbReference type="SAM" id="Phobius"/>
    </source>
</evidence>
<proteinExistence type="predicted"/>
<keyword evidence="1" id="KW-0472">Membrane</keyword>
<dbReference type="InterPro" id="IPR026961">
    <property type="entry name" value="PGG_dom"/>
</dbReference>
<dbReference type="AlphaFoldDB" id="A0A922AJ31"/>
<feature type="transmembrane region" description="Helical" evidence="1">
    <location>
        <begin position="191"/>
        <end position="208"/>
    </location>
</feature>
<feature type="transmembrane region" description="Helical" evidence="1">
    <location>
        <begin position="215"/>
        <end position="240"/>
    </location>
</feature>
<organism evidence="3 4">
    <name type="scientific">Carya illinoinensis</name>
    <name type="common">Pecan</name>
    <dbReference type="NCBI Taxonomy" id="32201"/>
    <lineage>
        <taxon>Eukaryota</taxon>
        <taxon>Viridiplantae</taxon>
        <taxon>Streptophyta</taxon>
        <taxon>Embryophyta</taxon>
        <taxon>Tracheophyta</taxon>
        <taxon>Spermatophyta</taxon>
        <taxon>Magnoliopsida</taxon>
        <taxon>eudicotyledons</taxon>
        <taxon>Gunneridae</taxon>
        <taxon>Pentapetalae</taxon>
        <taxon>rosids</taxon>
        <taxon>fabids</taxon>
        <taxon>Fagales</taxon>
        <taxon>Juglandaceae</taxon>
        <taxon>Carya</taxon>
    </lineage>
</organism>
<sequence length="290" mass="33288">MCEQISKSNTQQLIDGLVYSAICQASKNGMFEFVSKMLEMDLEFIWVRDANARNLIYMRMNYYSFMERLLDDNENNILHMAGMIEHSTWVNQIRGAALQMQRELQWFKEVEKIVHPHNQEQVNKDGFTPQQLFTKGHQNMIKEGEKWIKGTATSCTLVGALIITIMFAATFTIPGGNKQDVGLPIFLKKNSFRVFMIFDALSFFLSSTSLPRQMIIGLFTLLCSIVTMMITFPSALLIILHEQLRISIPLICLGGVPVILFLWIQFPILKDMIISTYGPSIFDRKIKLKL</sequence>
<dbReference type="PANTHER" id="PTHR24177">
    <property type="entry name" value="CASKIN"/>
    <property type="match status" value="1"/>
</dbReference>
<reference evidence="3" key="1">
    <citation type="submission" date="2021-01" db="EMBL/GenBank/DDBJ databases">
        <authorList>
            <person name="Lovell J.T."/>
            <person name="Bentley N."/>
            <person name="Bhattarai G."/>
            <person name="Jenkins J.W."/>
            <person name="Sreedasyam A."/>
            <person name="Alarcon Y."/>
            <person name="Bock C."/>
            <person name="Boston L."/>
            <person name="Carlson J."/>
            <person name="Cervantes K."/>
            <person name="Clermont K."/>
            <person name="Krom N."/>
            <person name="Kubenka K."/>
            <person name="Mamidi S."/>
            <person name="Mattison C."/>
            <person name="Monteros M."/>
            <person name="Pisani C."/>
            <person name="Plott C."/>
            <person name="Rajasekar S."/>
            <person name="Rhein H.S."/>
            <person name="Rohla C."/>
            <person name="Song M."/>
            <person name="Hilaire R.S."/>
            <person name="Shu S."/>
            <person name="Wells L."/>
            <person name="Wang X."/>
            <person name="Webber J."/>
            <person name="Heerema R.J."/>
            <person name="Klein P."/>
            <person name="Conner P."/>
            <person name="Grauke L."/>
            <person name="Grimwood J."/>
            <person name="Schmutz J."/>
            <person name="Randall J.J."/>
        </authorList>
    </citation>
    <scope>NUCLEOTIDE SEQUENCE</scope>
    <source>
        <tissue evidence="3">Leaf</tissue>
    </source>
</reference>
<dbReference type="Pfam" id="PF13962">
    <property type="entry name" value="PGG"/>
    <property type="match status" value="1"/>
</dbReference>
<evidence type="ECO:0000259" key="2">
    <source>
        <dbReference type="Pfam" id="PF13962"/>
    </source>
</evidence>
<dbReference type="Proteomes" id="UP000811246">
    <property type="component" value="Chromosome 14"/>
</dbReference>
<keyword evidence="1" id="KW-1133">Transmembrane helix</keyword>